<accession>A0A7G7W538</accession>
<keyword evidence="4" id="KW-0808">Transferase</keyword>
<proteinExistence type="predicted"/>
<dbReference type="KEGG" id="hsk:H4317_15140"/>
<evidence type="ECO:0000256" key="7">
    <source>
        <dbReference type="ARBA" id="ARBA00023136"/>
    </source>
</evidence>
<evidence type="ECO:0000313" key="9">
    <source>
        <dbReference type="EMBL" id="QNH61481.1"/>
    </source>
</evidence>
<feature type="transmembrane region" description="Helical" evidence="8">
    <location>
        <begin position="161"/>
        <end position="191"/>
    </location>
</feature>
<evidence type="ECO:0000256" key="2">
    <source>
        <dbReference type="ARBA" id="ARBA00022475"/>
    </source>
</evidence>
<sequence length="460" mass="53131">MALGVLLRVAFLLKGATFYYGVGQEHLNGDSFSYTRSFLNLWQTGHYTLEPLIPDASFGRLPGYPFFYGVHYLLFGPKWVNLALSVSQLLLDSSVILLLHNMMVRWNGQVWPALLVALLYAAYPFAIVWTTIVGTETLNTFCTVVWLSLLTRPSKHRLHYALIGVVVVTTFFVRAYMGALLPISLVFILLWPQQEVLSRWQRAAWMLLGFGCLYIWWPVRNYVNHHQLVLVKPASAGYANQREDMQAYLDWLHAWTNDNTTWVEGLVQDKPLRYPHEIFSSAQEERRAYALTNLAARCGGSFHLRRFDTHDYRLVLPERFHNCNRQISAGFDSLRLSYIQRHPLKYGTAVPFANLQKAFLKSTTIHQDSAGAKVLLQRILFSYRTLLLLLGIVGLVAGRRQPHFWPVAWYFVFIYFYVSFDFRSLEMRYLLQGDVLLLLPAAWLMAIVGQRLQHRYAAPK</sequence>
<evidence type="ECO:0000313" key="10">
    <source>
        <dbReference type="Proteomes" id="UP000515489"/>
    </source>
</evidence>
<gene>
    <name evidence="9" type="ORF">H4317_15140</name>
</gene>
<keyword evidence="7 8" id="KW-0472">Membrane</keyword>
<evidence type="ECO:0000256" key="8">
    <source>
        <dbReference type="SAM" id="Phobius"/>
    </source>
</evidence>
<name>A0A7G7W538_9BACT</name>
<dbReference type="RefSeq" id="WP_185887411.1">
    <property type="nucleotide sequence ID" value="NZ_CP060202.1"/>
</dbReference>
<keyword evidence="5 8" id="KW-0812">Transmembrane</keyword>
<keyword evidence="6 8" id="KW-1133">Transmembrane helix</keyword>
<evidence type="ECO:0000256" key="5">
    <source>
        <dbReference type="ARBA" id="ARBA00022692"/>
    </source>
</evidence>
<organism evidence="9 10">
    <name type="scientific">Hymenobacter sediminicola</name>
    <dbReference type="NCBI Taxonomy" id="2761579"/>
    <lineage>
        <taxon>Bacteria</taxon>
        <taxon>Pseudomonadati</taxon>
        <taxon>Bacteroidota</taxon>
        <taxon>Cytophagia</taxon>
        <taxon>Cytophagales</taxon>
        <taxon>Hymenobacteraceae</taxon>
        <taxon>Hymenobacter</taxon>
    </lineage>
</organism>
<feature type="transmembrane region" description="Helical" evidence="8">
    <location>
        <begin position="381"/>
        <end position="398"/>
    </location>
</feature>
<protein>
    <recommendedName>
        <fullName evidence="11">Glycosyltransferase family 39 protein</fullName>
    </recommendedName>
</protein>
<evidence type="ECO:0000256" key="1">
    <source>
        <dbReference type="ARBA" id="ARBA00004651"/>
    </source>
</evidence>
<dbReference type="GO" id="GO:0005886">
    <property type="term" value="C:plasma membrane"/>
    <property type="evidence" value="ECO:0007669"/>
    <property type="project" value="UniProtKB-SubCell"/>
</dbReference>
<dbReference type="GO" id="GO:0016763">
    <property type="term" value="F:pentosyltransferase activity"/>
    <property type="evidence" value="ECO:0007669"/>
    <property type="project" value="TreeGrafter"/>
</dbReference>
<reference evidence="9 10" key="1">
    <citation type="submission" date="2020-08" db="EMBL/GenBank/DDBJ databases">
        <title>Hymenobacter sp. S2-20-2 genome sequencing.</title>
        <authorList>
            <person name="Jin L."/>
        </authorList>
    </citation>
    <scope>NUCLEOTIDE SEQUENCE [LARGE SCALE GENOMIC DNA]</scope>
    <source>
        <strain evidence="9 10">S2-20-2</strain>
    </source>
</reference>
<dbReference type="AlphaFoldDB" id="A0A7G7W538"/>
<evidence type="ECO:0000256" key="4">
    <source>
        <dbReference type="ARBA" id="ARBA00022679"/>
    </source>
</evidence>
<keyword evidence="3" id="KW-0328">Glycosyltransferase</keyword>
<dbReference type="PANTHER" id="PTHR33908">
    <property type="entry name" value="MANNOSYLTRANSFERASE YKCB-RELATED"/>
    <property type="match status" value="1"/>
</dbReference>
<keyword evidence="2" id="KW-1003">Cell membrane</keyword>
<evidence type="ECO:0000256" key="3">
    <source>
        <dbReference type="ARBA" id="ARBA00022676"/>
    </source>
</evidence>
<dbReference type="Proteomes" id="UP000515489">
    <property type="component" value="Chromosome"/>
</dbReference>
<comment type="subcellular location">
    <subcellularLocation>
        <location evidence="1">Cell membrane</location>
        <topology evidence="1">Multi-pass membrane protein</topology>
    </subcellularLocation>
</comment>
<dbReference type="InterPro" id="IPR050297">
    <property type="entry name" value="LipidA_mod_glycosyltrf_83"/>
</dbReference>
<feature type="transmembrane region" description="Helical" evidence="8">
    <location>
        <begin position="203"/>
        <end position="219"/>
    </location>
</feature>
<feature type="transmembrane region" description="Helical" evidence="8">
    <location>
        <begin position="106"/>
        <end position="123"/>
    </location>
</feature>
<evidence type="ECO:0000256" key="6">
    <source>
        <dbReference type="ARBA" id="ARBA00022989"/>
    </source>
</evidence>
<keyword evidence="10" id="KW-1185">Reference proteome</keyword>
<dbReference type="EMBL" id="CP060202">
    <property type="protein sequence ID" value="QNH61481.1"/>
    <property type="molecule type" value="Genomic_DNA"/>
</dbReference>
<feature type="transmembrane region" description="Helical" evidence="8">
    <location>
        <begin position="404"/>
        <end position="422"/>
    </location>
</feature>
<feature type="transmembrane region" description="Helical" evidence="8">
    <location>
        <begin position="429"/>
        <end position="449"/>
    </location>
</feature>
<evidence type="ECO:0008006" key="11">
    <source>
        <dbReference type="Google" id="ProtNLM"/>
    </source>
</evidence>
<dbReference type="GO" id="GO:0009103">
    <property type="term" value="P:lipopolysaccharide biosynthetic process"/>
    <property type="evidence" value="ECO:0007669"/>
    <property type="project" value="UniProtKB-ARBA"/>
</dbReference>
<dbReference type="PANTHER" id="PTHR33908:SF11">
    <property type="entry name" value="MEMBRANE PROTEIN"/>
    <property type="match status" value="1"/>
</dbReference>